<dbReference type="InterPro" id="IPR036047">
    <property type="entry name" value="F-box-like_dom_sf"/>
</dbReference>
<dbReference type="PROSITE" id="PS50181">
    <property type="entry name" value="FBOX"/>
    <property type="match status" value="1"/>
</dbReference>
<evidence type="ECO:0000313" key="3">
    <source>
        <dbReference type="Proteomes" id="UP000070544"/>
    </source>
</evidence>
<evidence type="ECO:0000313" key="2">
    <source>
        <dbReference type="EMBL" id="KXS13969.1"/>
    </source>
</evidence>
<dbReference type="SUPFAM" id="SSF81383">
    <property type="entry name" value="F-box domain"/>
    <property type="match status" value="1"/>
</dbReference>
<protein>
    <recommendedName>
        <fullName evidence="1">F-box domain-containing protein</fullName>
    </recommendedName>
</protein>
<reference evidence="2 3" key="1">
    <citation type="journal article" date="2015" name="Genome Biol. Evol.">
        <title>Phylogenomic analyses indicate that early fungi evolved digesting cell walls of algal ancestors of land plants.</title>
        <authorList>
            <person name="Chang Y."/>
            <person name="Wang S."/>
            <person name="Sekimoto S."/>
            <person name="Aerts A.L."/>
            <person name="Choi C."/>
            <person name="Clum A."/>
            <person name="LaButti K.M."/>
            <person name="Lindquist E.A."/>
            <person name="Yee Ngan C."/>
            <person name="Ohm R.A."/>
            <person name="Salamov A.A."/>
            <person name="Grigoriev I.V."/>
            <person name="Spatafora J.W."/>
            <person name="Berbee M.L."/>
        </authorList>
    </citation>
    <scope>NUCLEOTIDE SEQUENCE [LARGE SCALE GENOMIC DNA]</scope>
    <source>
        <strain evidence="2 3">JEL478</strain>
    </source>
</reference>
<dbReference type="Gene3D" id="1.20.1280.50">
    <property type="match status" value="1"/>
</dbReference>
<dbReference type="Proteomes" id="UP000070544">
    <property type="component" value="Unassembled WGS sequence"/>
</dbReference>
<keyword evidence="3" id="KW-1185">Reference proteome</keyword>
<dbReference type="AlphaFoldDB" id="A0A139ABC3"/>
<name>A0A139ABC3_GONPJ</name>
<sequence length="186" mass="20488">MAPLPDPANHPHILLLRLPLEVIHTIFSFLATDSLANVSLTCHAALRAVAKLPTWTRLHFWIENVYNKREEFASAIERAVAVPQRAGFCGNATWLASHLVSITLDRDFLPVSLDLIFRILDSFTALREASFLSGALSPALSLLWRRREMAECALDTAKPPATGFAFYSVFGRSTSGTATETAHDAI</sequence>
<organism evidence="2 3">
    <name type="scientific">Gonapodya prolifera (strain JEL478)</name>
    <name type="common">Monoblepharis prolifera</name>
    <dbReference type="NCBI Taxonomy" id="1344416"/>
    <lineage>
        <taxon>Eukaryota</taxon>
        <taxon>Fungi</taxon>
        <taxon>Fungi incertae sedis</taxon>
        <taxon>Chytridiomycota</taxon>
        <taxon>Chytridiomycota incertae sedis</taxon>
        <taxon>Monoblepharidomycetes</taxon>
        <taxon>Monoblepharidales</taxon>
        <taxon>Gonapodyaceae</taxon>
        <taxon>Gonapodya</taxon>
    </lineage>
</organism>
<dbReference type="Pfam" id="PF12937">
    <property type="entry name" value="F-box-like"/>
    <property type="match status" value="1"/>
</dbReference>
<accession>A0A139ABC3</accession>
<dbReference type="InterPro" id="IPR001810">
    <property type="entry name" value="F-box_dom"/>
</dbReference>
<gene>
    <name evidence="2" type="ORF">M427DRAFT_356308</name>
</gene>
<feature type="domain" description="F-box" evidence="1">
    <location>
        <begin position="12"/>
        <end position="58"/>
    </location>
</feature>
<evidence type="ECO:0000259" key="1">
    <source>
        <dbReference type="PROSITE" id="PS50181"/>
    </source>
</evidence>
<dbReference type="OrthoDB" id="722566at2759"/>
<dbReference type="EMBL" id="KQ965772">
    <property type="protein sequence ID" value="KXS13969.1"/>
    <property type="molecule type" value="Genomic_DNA"/>
</dbReference>
<proteinExistence type="predicted"/>